<gene>
    <name evidence="1" type="ORF">GCM10017621_09440</name>
</gene>
<evidence type="ECO:0008006" key="3">
    <source>
        <dbReference type="Google" id="ProtNLM"/>
    </source>
</evidence>
<reference evidence="1" key="1">
    <citation type="journal article" date="2014" name="Int. J. Syst. Evol. Microbiol.">
        <title>Complete genome sequence of Corynebacterium casei LMG S-19264T (=DSM 44701T), isolated from a smear-ripened cheese.</title>
        <authorList>
            <consortium name="US DOE Joint Genome Institute (JGI-PGF)"/>
            <person name="Walter F."/>
            <person name="Albersmeier A."/>
            <person name="Kalinowski J."/>
            <person name="Ruckert C."/>
        </authorList>
    </citation>
    <scope>NUCLEOTIDE SEQUENCE</scope>
    <source>
        <strain evidence="1">VKM B-1513</strain>
    </source>
</reference>
<dbReference type="Pfam" id="PF10118">
    <property type="entry name" value="Metal_hydrol"/>
    <property type="match status" value="1"/>
</dbReference>
<organism evidence="1 2">
    <name type="scientific">Maricaulis virginensis</name>
    <dbReference type="NCBI Taxonomy" id="144022"/>
    <lineage>
        <taxon>Bacteria</taxon>
        <taxon>Pseudomonadati</taxon>
        <taxon>Pseudomonadota</taxon>
        <taxon>Alphaproteobacteria</taxon>
        <taxon>Maricaulales</taxon>
        <taxon>Maricaulaceae</taxon>
        <taxon>Maricaulis</taxon>
    </lineage>
</organism>
<reference evidence="1" key="2">
    <citation type="submission" date="2023-01" db="EMBL/GenBank/DDBJ databases">
        <authorList>
            <person name="Sun Q."/>
            <person name="Evtushenko L."/>
        </authorList>
    </citation>
    <scope>NUCLEOTIDE SEQUENCE</scope>
    <source>
        <strain evidence="1">VKM B-1513</strain>
    </source>
</reference>
<comment type="caution">
    <text evidence="1">The sequence shown here is derived from an EMBL/GenBank/DDBJ whole genome shotgun (WGS) entry which is preliminary data.</text>
</comment>
<dbReference type="EMBL" id="BSFE01000002">
    <property type="protein sequence ID" value="GLK51436.1"/>
    <property type="molecule type" value="Genomic_DNA"/>
</dbReference>
<dbReference type="AlphaFoldDB" id="A0A9W6IJF8"/>
<accession>A0A9W6IJF8</accession>
<dbReference type="PANTHER" id="PTHR39456">
    <property type="entry name" value="METAL-DEPENDENT HYDROLASE"/>
    <property type="match status" value="1"/>
</dbReference>
<dbReference type="PANTHER" id="PTHR39456:SF1">
    <property type="entry name" value="METAL-DEPENDENT HYDROLASE"/>
    <property type="match status" value="1"/>
</dbReference>
<name>A0A9W6IJF8_9PROT</name>
<protein>
    <recommendedName>
        <fullName evidence="3">Metal-dependent hydrolase</fullName>
    </recommendedName>
</protein>
<sequence>MHTREHVRYNQQMETQGCRAAMLQRETQERFEWAQHRYSDLEQLAATCALEHFTAILADELLCNPDLLKEARTEYRNIWLWHAIEEAEHKGVAFDVFQEVTNGRAYWVRVRTMTIVTVLFLAHMKRLFSVLLADAGRGGSAASWLRLNWLLWGNPGLFRKMMLKWAAYFRPGFHPWDRDNRARMRAAENALALELE</sequence>
<proteinExistence type="predicted"/>
<keyword evidence="2" id="KW-1185">Reference proteome</keyword>
<dbReference type="InterPro" id="IPR016516">
    <property type="entry name" value="UCP07580"/>
</dbReference>
<dbReference type="Proteomes" id="UP001143486">
    <property type="component" value="Unassembled WGS sequence"/>
</dbReference>
<evidence type="ECO:0000313" key="2">
    <source>
        <dbReference type="Proteomes" id="UP001143486"/>
    </source>
</evidence>
<evidence type="ECO:0000313" key="1">
    <source>
        <dbReference type="EMBL" id="GLK51436.1"/>
    </source>
</evidence>